<dbReference type="AlphaFoldDB" id="A0A7T7AIC0"/>
<accession>A0A7T7AIC0</accession>
<gene>
    <name evidence="2" type="ORF">JFN94_06050</name>
</gene>
<evidence type="ECO:0000313" key="2">
    <source>
        <dbReference type="EMBL" id="QQK03721.1"/>
    </source>
</evidence>
<protein>
    <submittedName>
        <fullName evidence="2">Uncharacterized protein</fullName>
    </submittedName>
</protein>
<evidence type="ECO:0000313" key="3">
    <source>
        <dbReference type="Proteomes" id="UP000596205"/>
    </source>
</evidence>
<keyword evidence="1" id="KW-0812">Transmembrane</keyword>
<keyword evidence="1" id="KW-0472">Membrane</keyword>
<keyword evidence="1" id="KW-1133">Transmembrane helix</keyword>
<dbReference type="EMBL" id="CP066769">
    <property type="protein sequence ID" value="QQK03721.1"/>
    <property type="molecule type" value="Genomic_DNA"/>
</dbReference>
<evidence type="ECO:0000256" key="1">
    <source>
        <dbReference type="SAM" id="Phobius"/>
    </source>
</evidence>
<sequence>MKRRTPDGSPESQRSILLARMAATRAELSASNHVLELTRQPSARDRGGHPVVKLPALGGSTGVAIAVAVALAGLAVLGPRRLVTTAVRAGLVAMIGRMTRDVAQK</sequence>
<dbReference type="KEGG" id="bann:JFN94_06050"/>
<name>A0A7T7AIC0_9BURK</name>
<dbReference type="RefSeq" id="WP_175761938.1">
    <property type="nucleotide sequence ID" value="NZ_CADETU010000027.1"/>
</dbReference>
<proteinExistence type="predicted"/>
<feature type="transmembrane region" description="Helical" evidence="1">
    <location>
        <begin position="56"/>
        <end position="78"/>
    </location>
</feature>
<organism evidence="2 3">
    <name type="scientific">Burkholderia anthina</name>
    <dbReference type="NCBI Taxonomy" id="179879"/>
    <lineage>
        <taxon>Bacteria</taxon>
        <taxon>Pseudomonadati</taxon>
        <taxon>Pseudomonadota</taxon>
        <taxon>Betaproteobacteria</taxon>
        <taxon>Burkholderiales</taxon>
        <taxon>Burkholderiaceae</taxon>
        <taxon>Burkholderia</taxon>
        <taxon>Burkholderia cepacia complex</taxon>
    </lineage>
</organism>
<reference evidence="2 3" key="1">
    <citation type="submission" date="2020-12" db="EMBL/GenBank/DDBJ databases">
        <title>Complete genome sequence of Burkholderia anthina BJQ0011.</title>
        <authorList>
            <person name="Xu Y."/>
        </authorList>
    </citation>
    <scope>NUCLEOTIDE SEQUENCE [LARGE SCALE GENOMIC DNA]</scope>
    <source>
        <strain evidence="2 3">BJQ0011</strain>
    </source>
</reference>
<dbReference type="Proteomes" id="UP000596205">
    <property type="component" value="Chromosome 1"/>
</dbReference>